<dbReference type="Pfam" id="PF09414">
    <property type="entry name" value="RNA_ligase"/>
    <property type="match status" value="1"/>
</dbReference>
<accession>A0A177DKM7</accession>
<dbReference type="GeneID" id="29115740"/>
<dbReference type="AlphaFoldDB" id="A0A177DKM7"/>
<organism evidence="2 3">
    <name type="scientific">Alternaria alternata</name>
    <name type="common">Alternaria rot fungus</name>
    <name type="synonym">Torula alternata</name>
    <dbReference type="NCBI Taxonomy" id="5599"/>
    <lineage>
        <taxon>Eukaryota</taxon>
        <taxon>Fungi</taxon>
        <taxon>Dikarya</taxon>
        <taxon>Ascomycota</taxon>
        <taxon>Pezizomycotina</taxon>
        <taxon>Dothideomycetes</taxon>
        <taxon>Pleosporomycetidae</taxon>
        <taxon>Pleosporales</taxon>
        <taxon>Pleosporineae</taxon>
        <taxon>Pleosporaceae</taxon>
        <taxon>Alternaria</taxon>
        <taxon>Alternaria sect. Alternaria</taxon>
        <taxon>Alternaria alternata complex</taxon>
    </lineage>
</organism>
<reference evidence="2 3" key="1">
    <citation type="submission" date="2016-05" db="EMBL/GenBank/DDBJ databases">
        <title>Comparative analysis of secretome profiles of manganese(II)-oxidizing ascomycete fungi.</title>
        <authorList>
            <consortium name="DOE Joint Genome Institute"/>
            <person name="Zeiner C.A."/>
            <person name="Purvine S.O."/>
            <person name="Zink E.M."/>
            <person name="Wu S."/>
            <person name="Pasa-Tolic L."/>
            <person name="Chaput D.L."/>
            <person name="Haridas S."/>
            <person name="Grigoriev I.V."/>
            <person name="Santelli C.M."/>
            <person name="Hansel C.M."/>
        </authorList>
    </citation>
    <scope>NUCLEOTIDE SEQUENCE [LARGE SCALE GENOMIC DNA]</scope>
    <source>
        <strain evidence="2 3">SRC1lrK2f</strain>
    </source>
</reference>
<feature type="domain" description="RNA ligase" evidence="1">
    <location>
        <begin position="46"/>
        <end position="245"/>
    </location>
</feature>
<keyword evidence="3" id="KW-1185">Reference proteome</keyword>
<name>A0A177DKM7_ALTAL</name>
<evidence type="ECO:0000313" key="3">
    <source>
        <dbReference type="Proteomes" id="UP000077248"/>
    </source>
</evidence>
<evidence type="ECO:0000259" key="1">
    <source>
        <dbReference type="Pfam" id="PF09414"/>
    </source>
</evidence>
<proteinExistence type="predicted"/>
<dbReference type="EMBL" id="KV441479">
    <property type="protein sequence ID" value="OAG20363.1"/>
    <property type="molecule type" value="Genomic_DNA"/>
</dbReference>
<dbReference type="Proteomes" id="UP000077248">
    <property type="component" value="Unassembled WGS sequence"/>
</dbReference>
<sequence>MATADLDQSMLYPKITTHIPDIVEHLHRLNRDPSHPNVSVALEPVPFIGTVKLHGTHADILVYPDDRIVFQSRNIPGLSVAKDNQGFAATMLNKTDAILQLRNLYLARWRELNPNATIEESLPVLIAGEWIGEKIQKDVAIAQLSRRFVVVSVNINGRWQQDQDYPDINLSDHDIYNSSRCGQFHTTLYPEDIERTVTEVERMTEEVAAHCPFAATFDISGPGEGIVWKPVPPHYNATPALWFKSKGGKFKPTFFRLPKQTDTMDTVKERRKAAADSAVAWCSQQRLEQGWDVLREKGVERDVRALGDFLKWIQLDILEEEKTYIKSFGVDEASLKIEIAKIAKPWYRAKLRQQDEL</sequence>
<dbReference type="InterPro" id="IPR021122">
    <property type="entry name" value="RNA_ligase_dom_REL/Rnl2"/>
</dbReference>
<evidence type="ECO:0000313" key="2">
    <source>
        <dbReference type="EMBL" id="OAG20363.1"/>
    </source>
</evidence>
<dbReference type="SUPFAM" id="SSF56091">
    <property type="entry name" value="DNA ligase/mRNA capping enzyme, catalytic domain"/>
    <property type="match status" value="1"/>
</dbReference>
<dbReference type="OMA" id="AKIAKPW"/>
<protein>
    <recommendedName>
        <fullName evidence="1">RNA ligase domain-containing protein</fullName>
    </recommendedName>
</protein>
<dbReference type="RefSeq" id="XP_018385784.1">
    <property type="nucleotide sequence ID" value="XM_018530146.1"/>
</dbReference>
<gene>
    <name evidence="2" type="ORF">CC77DRAFT_121482</name>
</gene>
<dbReference type="KEGG" id="aalt:CC77DRAFT_121482"/>
<dbReference type="VEuPathDB" id="FungiDB:CC77DRAFT_121482"/>